<evidence type="ECO:0000313" key="11">
    <source>
        <dbReference type="WBParaSite" id="Csp11.Scaffold630.g20595.t1"/>
    </source>
</evidence>
<dbReference type="PANTHER" id="PTHR10504">
    <property type="entry name" value="BACTERICIDAL PERMEABILITY-INCREASING BPI PROTEIN-RELATED"/>
    <property type="match status" value="1"/>
</dbReference>
<evidence type="ECO:0000256" key="3">
    <source>
        <dbReference type="ARBA" id="ARBA00007292"/>
    </source>
</evidence>
<evidence type="ECO:0000256" key="1">
    <source>
        <dbReference type="ARBA" id="ARBA00004141"/>
    </source>
</evidence>
<dbReference type="Gene3D" id="3.15.20.10">
    <property type="entry name" value="Bactericidal permeability-increasing protein, domain 2"/>
    <property type="match status" value="1"/>
</dbReference>
<keyword evidence="5 7" id="KW-0472">Membrane</keyword>
<keyword evidence="4 7" id="KW-0812">Transmembrane</keyword>
<dbReference type="PROSITE" id="PS50920">
    <property type="entry name" value="SOLCAR"/>
    <property type="match status" value="2"/>
</dbReference>
<evidence type="ECO:0000256" key="4">
    <source>
        <dbReference type="ARBA" id="ARBA00022692"/>
    </source>
</evidence>
<organism evidence="10 11">
    <name type="scientific">Caenorhabditis tropicalis</name>
    <dbReference type="NCBI Taxonomy" id="1561998"/>
    <lineage>
        <taxon>Eukaryota</taxon>
        <taxon>Metazoa</taxon>
        <taxon>Ecdysozoa</taxon>
        <taxon>Nematoda</taxon>
        <taxon>Chromadorea</taxon>
        <taxon>Rhabditida</taxon>
        <taxon>Rhabditina</taxon>
        <taxon>Rhabditomorpha</taxon>
        <taxon>Rhabditoidea</taxon>
        <taxon>Rhabditidae</taxon>
        <taxon>Peloderinae</taxon>
        <taxon>Caenorhabditis</taxon>
    </lineage>
</organism>
<dbReference type="eggNOG" id="KOG4160">
    <property type="taxonomic scope" value="Eukaryota"/>
</dbReference>
<dbReference type="eggNOG" id="KOG0753">
    <property type="taxonomic scope" value="Eukaryota"/>
</dbReference>
<dbReference type="SUPFAM" id="SSF55394">
    <property type="entry name" value="Bactericidal permeability-increasing protein, BPI"/>
    <property type="match status" value="2"/>
</dbReference>
<dbReference type="GO" id="GO:0016020">
    <property type="term" value="C:membrane"/>
    <property type="evidence" value="ECO:0007669"/>
    <property type="project" value="UniProtKB-SubCell"/>
</dbReference>
<sequence length="771" mass="86123">MPSPATSTSNQTETNHSQTFKRIATKYFLSCNAALVAETVTYPLDITKTRLQIAQNKFTRGGMVQVTYDIIRREGAMALWTGVAPAITRHYIYTGTRMGAYEQIRILTFDKEKEKSFPLWKSMLCGAFSGLIAQFAASPTDLVKVQMQMEGLRRLQNQPLRYTGAIDCFRSLYRTQGFFGLWIGWMPNCQRAALLNMADIATYDNVKHGLIDNFQLKITCQSFRPAIRVRLNRPVFDQASSIVQGLVEYEVPRVNIPSTRQCFQEGCVDAHSFRMSSFRQPSFVAFEPHFPNKFRIRVTDFDFVVTGQLSGTITVILNIPITGNVVVTGRSIGVSALLDLQKTVNDQPYLRFNECKIENGIVSTRVANMGLLTDTINQKFGNVLSGQSRIQLEEAICEHMNRLTQQHFSTRLARIPRSLSAKELLEIIISNNVKKNSTSSATNFATLVRQKRASTTSDDYYDDIEKAEGKPAKPIPNVNIRKISLSREDVINFFNIERLSHILIDLTLLDAASTSSDFSLGISGNVFSSRSQGSSPYVAPYPFRIPQNTNRRMVEVIVSQYSLNSLLFQAHRTNSLIFHVDSKTPGIGSLLKTSCTLDEVCISDEIPKIKTAYPNRRLELIIRSAAPPTVTINNDVMTVSMNGRCIFFLEGTRQKVGVVPFNTVVQINMKTIGGKLTGTVTIQSLDFIQGVDFLGMTTSDLDGLRRTTKAALQNFVSSATADGFTLSTASMHSPLRLFHPEVSLLPNALLLQADVDLYRTLYSARKTRKTA</sequence>
<dbReference type="InterPro" id="IPR017942">
    <property type="entry name" value="Lipid-bd_serum_glycop_N"/>
</dbReference>
<dbReference type="InterPro" id="IPR018108">
    <property type="entry name" value="MCP_transmembrane"/>
</dbReference>
<evidence type="ECO:0000256" key="7">
    <source>
        <dbReference type="PROSITE-ProRule" id="PRU00282"/>
    </source>
</evidence>
<dbReference type="InterPro" id="IPR017943">
    <property type="entry name" value="Bactericidal_perm-incr_a/b_dom"/>
</dbReference>
<dbReference type="InterPro" id="IPR023395">
    <property type="entry name" value="MCP_dom_sf"/>
</dbReference>
<evidence type="ECO:0000256" key="5">
    <source>
        <dbReference type="ARBA" id="ARBA00023136"/>
    </source>
</evidence>
<name>A0A1I7UYF9_9PELO</name>
<dbReference type="Pfam" id="PF02886">
    <property type="entry name" value="LBP_BPI_CETP_C"/>
    <property type="match status" value="1"/>
</dbReference>
<dbReference type="Pfam" id="PF00153">
    <property type="entry name" value="Mito_carr"/>
    <property type="match status" value="2"/>
</dbReference>
<dbReference type="SMART" id="SM00328">
    <property type="entry name" value="BPI1"/>
    <property type="match status" value="1"/>
</dbReference>
<dbReference type="WBParaSite" id="Csp11.Scaffold630.g20595.t1">
    <property type="protein sequence ID" value="Csp11.Scaffold630.g20595.t1"/>
    <property type="gene ID" value="Csp11.Scaffold630.g20595"/>
</dbReference>
<keyword evidence="6" id="KW-1015">Disulfide bond</keyword>
<dbReference type="GO" id="GO:0008289">
    <property type="term" value="F:lipid binding"/>
    <property type="evidence" value="ECO:0007669"/>
    <property type="project" value="InterPro"/>
</dbReference>
<feature type="repeat" description="Solcar" evidence="7">
    <location>
        <begin position="121"/>
        <end position="209"/>
    </location>
</feature>
<feature type="domain" description="Lipid-binding serum glycoprotein C-terminal" evidence="9">
    <location>
        <begin position="548"/>
        <end position="753"/>
    </location>
</feature>
<proteinExistence type="inferred from homology"/>
<accession>A0A1I7UYF9</accession>
<dbReference type="STRING" id="1561998.A0A1I7UYF9"/>
<feature type="domain" description="Lipid-binding serum glycoprotein N-terminal" evidence="8">
    <location>
        <begin position="230"/>
        <end position="457"/>
    </location>
</feature>
<reference evidence="11" key="1">
    <citation type="submission" date="2016-11" db="UniProtKB">
        <authorList>
            <consortium name="WormBaseParasite"/>
        </authorList>
    </citation>
    <scope>IDENTIFICATION</scope>
</reference>
<dbReference type="PANTHER" id="PTHR10504:SF134">
    <property type="entry name" value="BPI2 DOMAIN-CONTAINING PROTEIN"/>
    <property type="match status" value="1"/>
</dbReference>
<evidence type="ECO:0000259" key="9">
    <source>
        <dbReference type="SMART" id="SM00329"/>
    </source>
</evidence>
<dbReference type="SUPFAM" id="SSF103506">
    <property type="entry name" value="Mitochondrial carrier"/>
    <property type="match status" value="1"/>
</dbReference>
<evidence type="ECO:0000259" key="8">
    <source>
        <dbReference type="SMART" id="SM00328"/>
    </source>
</evidence>
<dbReference type="Gene3D" id="1.50.40.10">
    <property type="entry name" value="Mitochondrial carrier domain"/>
    <property type="match status" value="1"/>
</dbReference>
<feature type="repeat" description="Solcar" evidence="7">
    <location>
        <begin position="21"/>
        <end position="107"/>
    </location>
</feature>
<evidence type="ECO:0000313" key="10">
    <source>
        <dbReference type="Proteomes" id="UP000095282"/>
    </source>
</evidence>
<keyword evidence="10" id="KW-1185">Reference proteome</keyword>
<comment type="subcellular location">
    <subcellularLocation>
        <location evidence="1">Membrane</location>
        <topology evidence="1">Multi-pass membrane protein</topology>
    </subcellularLocation>
</comment>
<evidence type="ECO:0000256" key="6">
    <source>
        <dbReference type="ARBA" id="ARBA00023157"/>
    </source>
</evidence>
<comment type="similarity">
    <text evidence="3">Belongs to the BPI/LBP/Plunc superfamily. BPI/LBP family.</text>
</comment>
<protein>
    <submittedName>
        <fullName evidence="11">BPI2 domain-containing protein</fullName>
    </submittedName>
</protein>
<dbReference type="Proteomes" id="UP000095282">
    <property type="component" value="Unplaced"/>
</dbReference>
<comment type="similarity">
    <text evidence="2">Belongs to the mitochondrial carrier (TC 2.A.29) family.</text>
</comment>
<dbReference type="SMART" id="SM00329">
    <property type="entry name" value="BPI2"/>
    <property type="match status" value="1"/>
</dbReference>
<dbReference type="InterPro" id="IPR001124">
    <property type="entry name" value="Lipid-bd_serum_glycop_C"/>
</dbReference>
<evidence type="ECO:0000256" key="2">
    <source>
        <dbReference type="ARBA" id="ARBA00006375"/>
    </source>
</evidence>
<dbReference type="InterPro" id="IPR032942">
    <property type="entry name" value="BPI/LBP/Plunc"/>
</dbReference>
<dbReference type="Gene3D" id="3.15.10.10">
    <property type="entry name" value="Bactericidal permeability-increasing protein, domain 1"/>
    <property type="match status" value="1"/>
</dbReference>
<dbReference type="GO" id="GO:0005615">
    <property type="term" value="C:extracellular space"/>
    <property type="evidence" value="ECO:0007669"/>
    <property type="project" value="TreeGrafter"/>
</dbReference>
<dbReference type="AlphaFoldDB" id="A0A1I7UYF9"/>